<gene>
    <name evidence="13" type="ORF">Tsubulata_041619</name>
</gene>
<evidence type="ECO:0000256" key="3">
    <source>
        <dbReference type="ARBA" id="ARBA00006559"/>
    </source>
</evidence>
<dbReference type="CDD" id="cd00223">
    <property type="entry name" value="TOPRIM_TopoIIB_SPO"/>
    <property type="match status" value="1"/>
</dbReference>
<feature type="compositionally biased region" description="Pro residues" evidence="11">
    <location>
        <begin position="559"/>
        <end position="570"/>
    </location>
</feature>
<keyword evidence="5" id="KW-0479">Metal-binding</keyword>
<evidence type="ECO:0000256" key="7">
    <source>
        <dbReference type="ARBA" id="ARBA00023029"/>
    </source>
</evidence>
<dbReference type="SUPFAM" id="SSF56726">
    <property type="entry name" value="DNA topoisomerase IV, alpha subunit"/>
    <property type="match status" value="1"/>
</dbReference>
<evidence type="ECO:0000256" key="1">
    <source>
        <dbReference type="ARBA" id="ARBA00000185"/>
    </source>
</evidence>
<accession>A0A9Q0JD58</accession>
<comment type="cofactor">
    <cofactor evidence="2">
        <name>Mg(2+)</name>
        <dbReference type="ChEBI" id="CHEBI:18420"/>
    </cofactor>
</comment>
<proteinExistence type="inferred from homology"/>
<dbReference type="Pfam" id="PF00403">
    <property type="entry name" value="HMA"/>
    <property type="match status" value="1"/>
</dbReference>
<dbReference type="GO" id="GO:0046872">
    <property type="term" value="F:metal ion binding"/>
    <property type="evidence" value="ECO:0007669"/>
    <property type="project" value="UniProtKB-KW"/>
</dbReference>
<reference evidence="13" key="1">
    <citation type="submission" date="2022-02" db="EMBL/GenBank/DDBJ databases">
        <authorList>
            <person name="Henning P.M."/>
            <person name="McCubbin A.G."/>
            <person name="Shore J.S."/>
        </authorList>
    </citation>
    <scope>NUCLEOTIDE SEQUENCE</scope>
    <source>
        <strain evidence="13">F60SS</strain>
        <tissue evidence="13">Leaves</tissue>
    </source>
</reference>
<keyword evidence="14" id="KW-1185">Reference proteome</keyword>
<keyword evidence="6" id="KW-0460">Magnesium</keyword>
<dbReference type="GO" id="GO:0000706">
    <property type="term" value="P:meiotic DNA double-strand break processing"/>
    <property type="evidence" value="ECO:0007669"/>
    <property type="project" value="TreeGrafter"/>
</dbReference>
<dbReference type="AlphaFoldDB" id="A0A9Q0JD58"/>
<organism evidence="13 14">
    <name type="scientific">Turnera subulata</name>
    <dbReference type="NCBI Taxonomy" id="218843"/>
    <lineage>
        <taxon>Eukaryota</taxon>
        <taxon>Viridiplantae</taxon>
        <taxon>Streptophyta</taxon>
        <taxon>Embryophyta</taxon>
        <taxon>Tracheophyta</taxon>
        <taxon>Spermatophyta</taxon>
        <taxon>Magnoliopsida</taxon>
        <taxon>eudicotyledons</taxon>
        <taxon>Gunneridae</taxon>
        <taxon>Pentapetalae</taxon>
        <taxon>rosids</taxon>
        <taxon>fabids</taxon>
        <taxon>Malpighiales</taxon>
        <taxon>Passifloraceae</taxon>
        <taxon>Turnera</taxon>
    </lineage>
</organism>
<dbReference type="PROSITE" id="PS52041">
    <property type="entry name" value="TOPO_IIB"/>
    <property type="match status" value="1"/>
</dbReference>
<evidence type="ECO:0000313" key="13">
    <source>
        <dbReference type="EMBL" id="KAJ4838291.1"/>
    </source>
</evidence>
<evidence type="ECO:0000259" key="12">
    <source>
        <dbReference type="PROSITE" id="PS50846"/>
    </source>
</evidence>
<dbReference type="InterPro" id="IPR013049">
    <property type="entry name" value="Spo11/TopoVI_A_N"/>
</dbReference>
<dbReference type="Pfam" id="PF04406">
    <property type="entry name" value="TP6A_N"/>
    <property type="match status" value="1"/>
</dbReference>
<dbReference type="EMBL" id="JAKUCV010003598">
    <property type="protein sequence ID" value="KAJ4838291.1"/>
    <property type="molecule type" value="Genomic_DNA"/>
</dbReference>
<keyword evidence="7 10" id="KW-0799">Topoisomerase</keyword>
<dbReference type="PANTHER" id="PTHR10848">
    <property type="entry name" value="MEIOTIC RECOMBINATION PROTEIN SPO11"/>
    <property type="match status" value="1"/>
</dbReference>
<dbReference type="Gene3D" id="1.10.10.10">
    <property type="entry name" value="Winged helix-like DNA-binding domain superfamily/Winged helix DNA-binding domain"/>
    <property type="match status" value="1"/>
</dbReference>
<dbReference type="Pfam" id="PF21180">
    <property type="entry name" value="TOP6A-Spo11_Toprim"/>
    <property type="match status" value="1"/>
</dbReference>
<dbReference type="OrthoDB" id="5377392at2759"/>
<evidence type="ECO:0000256" key="9">
    <source>
        <dbReference type="ARBA" id="ARBA00023235"/>
    </source>
</evidence>
<dbReference type="PROSITE" id="PS50846">
    <property type="entry name" value="HMA_2"/>
    <property type="match status" value="1"/>
</dbReference>
<evidence type="ECO:0000256" key="2">
    <source>
        <dbReference type="ARBA" id="ARBA00001946"/>
    </source>
</evidence>
<keyword evidence="9 10" id="KW-0413">Isomerase</keyword>
<dbReference type="PRINTS" id="PR01550">
    <property type="entry name" value="TOP6AFAMILY"/>
</dbReference>
<evidence type="ECO:0000256" key="6">
    <source>
        <dbReference type="ARBA" id="ARBA00022842"/>
    </source>
</evidence>
<evidence type="ECO:0000313" key="14">
    <source>
        <dbReference type="Proteomes" id="UP001141552"/>
    </source>
</evidence>
<dbReference type="CDD" id="cd00371">
    <property type="entry name" value="HMA"/>
    <property type="match status" value="1"/>
</dbReference>
<comment type="caution">
    <text evidence="13">The sequence shown here is derived from an EMBL/GenBank/DDBJ whole genome shotgun (WGS) entry which is preliminary data.</text>
</comment>
<dbReference type="InterPro" id="IPR002815">
    <property type="entry name" value="Spo11/TopoVI_A"/>
</dbReference>
<feature type="compositionally biased region" description="Pro residues" evidence="11">
    <location>
        <begin position="532"/>
        <end position="544"/>
    </location>
</feature>
<feature type="domain" description="HMA" evidence="12">
    <location>
        <begin position="411"/>
        <end position="474"/>
    </location>
</feature>
<feature type="region of interest" description="Disordered" evidence="11">
    <location>
        <begin position="532"/>
        <end position="582"/>
    </location>
</feature>
<dbReference type="InterPro" id="IPR036388">
    <property type="entry name" value="WH-like_DNA-bd_sf"/>
</dbReference>
<dbReference type="Gene3D" id="3.40.1360.10">
    <property type="match status" value="1"/>
</dbReference>
<dbReference type="GO" id="GO:0003918">
    <property type="term" value="F:DNA topoisomerase type II (double strand cut, ATP-hydrolyzing) activity"/>
    <property type="evidence" value="ECO:0007669"/>
    <property type="project" value="UniProtKB-UniRule"/>
</dbReference>
<dbReference type="EC" id="5.6.2.2" evidence="4"/>
<dbReference type="GO" id="GO:0005524">
    <property type="term" value="F:ATP binding"/>
    <property type="evidence" value="ECO:0007669"/>
    <property type="project" value="InterPro"/>
</dbReference>
<dbReference type="GO" id="GO:0007131">
    <property type="term" value="P:reciprocal meiotic recombination"/>
    <property type="evidence" value="ECO:0007669"/>
    <property type="project" value="TreeGrafter"/>
</dbReference>
<sequence>MEGNGSISNSKRRRELLLWKIKEFTRSLVKDLGEGRPPIILIDKFRNYCTSPGSKCCCSSDSPKGQEILTISRECHAHRIDALLRVLLIVQKLLQENKHGSKRDIYYMHPSVFSEQSIVDRAINDICILLQCSRHNLNVVAIARCNEKLKTAFFVAYNYVHNRFMTDARLVMGWLCFLEAGKKFDCINCPSTAHPIPVHVEEVRDIVSVAKYILIVEKESVFQRLANDRFCNTNRCIVITVSKTSHHRSFIVSLFLRLLVEKFYLPVYCLVDCDPYGFDILTTYRFGSMQMAYDAKFLRVTGVRWLGAFPSDIERCGLPQQCLLPLTAEDKRRVETMLQRCYLQRKVPQWRMELELMLQRGVKFEIEALSVQSISSLSDCSPEFLPFIMWSSFKIQPEIEWDSTPDVHHVALTCSFKVNANCDGCKRKLMELLQNLGGVYSVAIDTEQGVVKVSGRVNPVAILHIFDKYGKHGEVQSVRFDGEARGNQAYNFYGDNGYFAFPYGQYPPYSTFGGLGYEGYGINHALPPIPPPPPLGSGLMPPPTVHQVPSAPPAQRAAPPDPPAKPSAPEPPKKHSCGCTIM</sequence>
<reference evidence="13" key="2">
    <citation type="journal article" date="2023" name="Plants (Basel)">
        <title>Annotation of the Turnera subulata (Passifloraceae) Draft Genome Reveals the S-Locus Evolved after the Divergence of Turneroideae from Passifloroideae in a Stepwise Manner.</title>
        <authorList>
            <person name="Henning P.M."/>
            <person name="Roalson E.H."/>
            <person name="Mir W."/>
            <person name="McCubbin A.G."/>
            <person name="Shore J.S."/>
        </authorList>
    </citation>
    <scope>NUCLEOTIDE SEQUENCE</scope>
    <source>
        <strain evidence="13">F60SS</strain>
    </source>
</reference>
<dbReference type="InterPro" id="IPR036163">
    <property type="entry name" value="HMA_dom_sf"/>
</dbReference>
<keyword evidence="8 10" id="KW-0238">DNA-binding</keyword>
<comment type="similarity">
    <text evidence="3 10">Belongs to the TOP6A family.</text>
</comment>
<dbReference type="Proteomes" id="UP001141552">
    <property type="component" value="Unassembled WGS sequence"/>
</dbReference>
<dbReference type="SUPFAM" id="SSF55008">
    <property type="entry name" value="HMA, heavy metal-associated domain"/>
    <property type="match status" value="1"/>
</dbReference>
<dbReference type="PANTHER" id="PTHR10848:SF3">
    <property type="entry name" value="MEIOTIC RECOMBINATION PROTEIN SPO11-1"/>
    <property type="match status" value="1"/>
</dbReference>
<name>A0A9Q0JD58_9ROSI</name>
<dbReference type="Gene3D" id="3.30.70.100">
    <property type="match status" value="1"/>
</dbReference>
<dbReference type="GO" id="GO:0042138">
    <property type="term" value="P:meiotic DNA double-strand break formation"/>
    <property type="evidence" value="ECO:0007669"/>
    <property type="project" value="TreeGrafter"/>
</dbReference>
<evidence type="ECO:0000256" key="4">
    <source>
        <dbReference type="ARBA" id="ARBA00012895"/>
    </source>
</evidence>
<evidence type="ECO:0000256" key="5">
    <source>
        <dbReference type="ARBA" id="ARBA00022723"/>
    </source>
</evidence>
<dbReference type="GO" id="GO:0000228">
    <property type="term" value="C:nuclear chromosome"/>
    <property type="evidence" value="ECO:0007669"/>
    <property type="project" value="TreeGrafter"/>
</dbReference>
<dbReference type="GO" id="GO:0003677">
    <property type="term" value="F:DNA binding"/>
    <property type="evidence" value="ECO:0007669"/>
    <property type="project" value="UniProtKB-UniRule"/>
</dbReference>
<dbReference type="InterPro" id="IPR034136">
    <property type="entry name" value="TOPRIM_Topo6A/Spo11"/>
</dbReference>
<evidence type="ECO:0000256" key="8">
    <source>
        <dbReference type="ARBA" id="ARBA00023125"/>
    </source>
</evidence>
<evidence type="ECO:0000256" key="10">
    <source>
        <dbReference type="PROSITE-ProRule" id="PRU01385"/>
    </source>
</evidence>
<dbReference type="InterPro" id="IPR036078">
    <property type="entry name" value="Spo11/TopoVI_A_sf"/>
</dbReference>
<comment type="catalytic activity">
    <reaction evidence="1 10">
        <text>ATP-dependent breakage, passage and rejoining of double-stranded DNA.</text>
        <dbReference type="EC" id="5.6.2.2"/>
    </reaction>
</comment>
<protein>
    <recommendedName>
        <fullName evidence="4">DNA topoisomerase (ATP-hydrolyzing)</fullName>
        <ecNumber evidence="4">5.6.2.2</ecNumber>
    </recommendedName>
</protein>
<feature type="active site" description="O-(5'-phospho-DNA)-tyrosine intermediate" evidence="10">
    <location>
        <position position="107"/>
    </location>
</feature>
<dbReference type="InterPro" id="IPR006121">
    <property type="entry name" value="HMA_dom"/>
</dbReference>
<evidence type="ECO:0000256" key="11">
    <source>
        <dbReference type="SAM" id="MobiDB-lite"/>
    </source>
</evidence>